<sequence>MTKQKYLDPKEAIRLMLDGEVLQDSNRFYRFNKGAYCFESKGAFGWKARAMRFDCLRRKPRKRNGQ</sequence>
<accession>A0A388T942</accession>
<gene>
    <name evidence="1" type="ORF">NO1_0568</name>
</gene>
<name>A0A388T942_TERA1</name>
<proteinExistence type="predicted"/>
<dbReference type="EMBL" id="BGZN01000006">
    <property type="protein sequence ID" value="GBR73135.1"/>
    <property type="molecule type" value="Genomic_DNA"/>
</dbReference>
<protein>
    <submittedName>
        <fullName evidence="1">Uncharacterized protein</fullName>
    </submittedName>
</protein>
<reference evidence="1 2" key="1">
    <citation type="journal article" date="2019" name="ISME J.">
        <title>Genome analyses of uncultured TG2/ZB3 bacteria in 'Margulisbacteria' specifically attached to ectosymbiotic spirochetes of protists in the termite gut.</title>
        <authorList>
            <person name="Utami Y.D."/>
            <person name="Kuwahara H."/>
            <person name="Igai K."/>
            <person name="Murakami T."/>
            <person name="Sugaya K."/>
            <person name="Morikawa T."/>
            <person name="Nagura Y."/>
            <person name="Yuki M."/>
            <person name="Deevong P."/>
            <person name="Inoue T."/>
            <person name="Kihara K."/>
            <person name="Lo N."/>
            <person name="Yamada A."/>
            <person name="Ohkuma M."/>
            <person name="Hongoh Y."/>
        </authorList>
    </citation>
    <scope>NUCLEOTIDE SEQUENCE [LARGE SCALE GENOMIC DNA]</scope>
    <source>
        <strain evidence="1">NkOx7-01</strain>
    </source>
</reference>
<evidence type="ECO:0000313" key="2">
    <source>
        <dbReference type="Proteomes" id="UP000269352"/>
    </source>
</evidence>
<comment type="caution">
    <text evidence="1">The sequence shown here is derived from an EMBL/GenBank/DDBJ whole genome shotgun (WGS) entry which is preliminary data.</text>
</comment>
<keyword evidence="2" id="KW-1185">Reference proteome</keyword>
<evidence type="ECO:0000313" key="1">
    <source>
        <dbReference type="EMBL" id="GBR73135.1"/>
    </source>
</evidence>
<dbReference type="Proteomes" id="UP000269352">
    <property type="component" value="Unassembled WGS sequence"/>
</dbReference>
<organism evidence="1 2">
    <name type="scientific">Termititenax aidoneus</name>
    <dbReference type="NCBI Taxonomy" id="2218524"/>
    <lineage>
        <taxon>Bacteria</taxon>
        <taxon>Bacillati</taxon>
        <taxon>Candidatus Margulisiibacteriota</taxon>
        <taxon>Candidatus Termititenacia</taxon>
        <taxon>Candidatus Termititenacales</taxon>
        <taxon>Candidatus Termititenacaceae</taxon>
        <taxon>Candidatus Termititenax</taxon>
    </lineage>
</organism>
<dbReference type="AlphaFoldDB" id="A0A388T942"/>